<dbReference type="InterPro" id="IPR050900">
    <property type="entry name" value="Transposase_IS3/IS150/IS904"/>
</dbReference>
<dbReference type="GO" id="GO:0015074">
    <property type="term" value="P:DNA integration"/>
    <property type="evidence" value="ECO:0007669"/>
    <property type="project" value="InterPro"/>
</dbReference>
<sequence length="53" mass="6376">MLLDLDIHGQRFISREIMRTTVFNYIECDYNRWRRHSTCGGLSPEQFENQNLA</sequence>
<feature type="domain" description="Integrase catalytic" evidence="1">
    <location>
        <begin position="7"/>
        <end position="52"/>
    </location>
</feature>
<dbReference type="PANTHER" id="PTHR46889:SF6">
    <property type="entry name" value="TRANSPOSASE INSF FOR INSERTION SEQUENCE IS3B"/>
    <property type="match status" value="1"/>
</dbReference>
<evidence type="ECO:0000313" key="2">
    <source>
        <dbReference type="EMBL" id="SUY92915.1"/>
    </source>
</evidence>
<accession>A0A381KQH6</accession>
<dbReference type="EMBL" id="UIGI01000002">
    <property type="protein sequence ID" value="SUY92915.1"/>
    <property type="molecule type" value="Genomic_DNA"/>
</dbReference>
<dbReference type="Proteomes" id="UP000255528">
    <property type="component" value="Unassembled WGS sequence"/>
</dbReference>
<dbReference type="AlphaFoldDB" id="A0A381KQH6"/>
<evidence type="ECO:0000259" key="1">
    <source>
        <dbReference type="Pfam" id="PF13333"/>
    </source>
</evidence>
<name>A0A381KQH6_9ENTR</name>
<gene>
    <name evidence="2" type="ORF">NCTC12119_04945</name>
</gene>
<evidence type="ECO:0000313" key="3">
    <source>
        <dbReference type="Proteomes" id="UP000255528"/>
    </source>
</evidence>
<dbReference type="Pfam" id="PF13333">
    <property type="entry name" value="rve_2"/>
    <property type="match status" value="1"/>
</dbReference>
<dbReference type="InterPro" id="IPR001584">
    <property type="entry name" value="Integrase_cat-core"/>
</dbReference>
<reference evidence="2 3" key="1">
    <citation type="submission" date="2018-06" db="EMBL/GenBank/DDBJ databases">
        <authorList>
            <consortium name="Pathogen Informatics"/>
            <person name="Doyle S."/>
        </authorList>
    </citation>
    <scope>NUCLEOTIDE SEQUENCE [LARGE SCALE GENOMIC DNA]</scope>
    <source>
        <strain evidence="2 3">NCTC12119</strain>
    </source>
</reference>
<organism evidence="2 3">
    <name type="scientific">Buttiauxella agrestis</name>
    <dbReference type="NCBI Taxonomy" id="82977"/>
    <lineage>
        <taxon>Bacteria</taxon>
        <taxon>Pseudomonadati</taxon>
        <taxon>Pseudomonadota</taxon>
        <taxon>Gammaproteobacteria</taxon>
        <taxon>Enterobacterales</taxon>
        <taxon>Enterobacteriaceae</taxon>
        <taxon>Buttiauxella</taxon>
    </lineage>
</organism>
<protein>
    <recommendedName>
        <fullName evidence="1">Integrase catalytic domain-containing protein</fullName>
    </recommendedName>
</protein>
<proteinExistence type="predicted"/>
<dbReference type="PANTHER" id="PTHR46889">
    <property type="entry name" value="TRANSPOSASE INSF FOR INSERTION SEQUENCE IS3B-RELATED"/>
    <property type="match status" value="1"/>
</dbReference>